<gene>
    <name evidence="3" type="ORF">GCM10010406_42980</name>
</gene>
<feature type="region of interest" description="Disordered" evidence="1">
    <location>
        <begin position="72"/>
        <end position="165"/>
    </location>
</feature>
<evidence type="ECO:0000313" key="3">
    <source>
        <dbReference type="EMBL" id="GAA2501885.1"/>
    </source>
</evidence>
<dbReference type="CDD" id="cd12797">
    <property type="entry name" value="M23_peptidase"/>
    <property type="match status" value="1"/>
</dbReference>
<dbReference type="PANTHER" id="PTHR21666:SF270">
    <property type="entry name" value="MUREIN HYDROLASE ACTIVATOR ENVC"/>
    <property type="match status" value="1"/>
</dbReference>
<dbReference type="Proteomes" id="UP001501358">
    <property type="component" value="Unassembled WGS sequence"/>
</dbReference>
<evidence type="ECO:0000259" key="2">
    <source>
        <dbReference type="Pfam" id="PF01551"/>
    </source>
</evidence>
<dbReference type="Gene3D" id="2.70.70.10">
    <property type="entry name" value="Glucose Permease (Domain IIA)"/>
    <property type="match status" value="1"/>
</dbReference>
<dbReference type="Pfam" id="PF01551">
    <property type="entry name" value="Peptidase_M23"/>
    <property type="match status" value="1"/>
</dbReference>
<dbReference type="InterPro" id="IPR050570">
    <property type="entry name" value="Cell_wall_metabolism_enzyme"/>
</dbReference>
<accession>A0ABP5ZTL3</accession>
<protein>
    <recommendedName>
        <fullName evidence="2">M23ase beta-sheet core domain-containing protein</fullName>
    </recommendedName>
</protein>
<dbReference type="InterPro" id="IPR011055">
    <property type="entry name" value="Dup_hybrid_motif"/>
</dbReference>
<dbReference type="EMBL" id="BAAATA010000030">
    <property type="protein sequence ID" value="GAA2501885.1"/>
    <property type="molecule type" value="Genomic_DNA"/>
</dbReference>
<proteinExistence type="predicted"/>
<dbReference type="SUPFAM" id="SSF51261">
    <property type="entry name" value="Duplicated hybrid motif"/>
    <property type="match status" value="1"/>
</dbReference>
<comment type="caution">
    <text evidence="3">The sequence shown here is derived from an EMBL/GenBank/DDBJ whole genome shotgun (WGS) entry which is preliminary data.</text>
</comment>
<feature type="compositionally biased region" description="Basic and acidic residues" evidence="1">
    <location>
        <begin position="82"/>
        <end position="109"/>
    </location>
</feature>
<reference evidence="4" key="1">
    <citation type="journal article" date="2019" name="Int. J. Syst. Evol. Microbiol.">
        <title>The Global Catalogue of Microorganisms (GCM) 10K type strain sequencing project: providing services to taxonomists for standard genome sequencing and annotation.</title>
        <authorList>
            <consortium name="The Broad Institute Genomics Platform"/>
            <consortium name="The Broad Institute Genome Sequencing Center for Infectious Disease"/>
            <person name="Wu L."/>
            <person name="Ma J."/>
        </authorList>
    </citation>
    <scope>NUCLEOTIDE SEQUENCE [LARGE SCALE GENOMIC DNA]</scope>
    <source>
        <strain evidence="4">JCM 6307</strain>
    </source>
</reference>
<sequence length="295" mass="29949">MITRSVLRNARVQAAAAAARTAVRSTRVQAGALAACTVLGAVGTSGVAHASGAQSVLGVGPSASVLARTVSAPAAGQQDTVPGKETEQQREVEARTDTGDGSRASRDSGRAALGAGPEKPGKPEPKKAAPKKAAPKKAEPKKVAPKKAAPKPVKRTGPSPQGWISPVQGAYQLSASYAQSGGRWASKHSGQDYAVPTGTGINSVAAGTVVTAGWGGAYGNNIVVRHNDGHYSQYAHLSSIGVNVGERVGAGERLGLSGSTGNSTGPHLHFEIRTTPYYGSSIEPMSFLRSRGVTG</sequence>
<evidence type="ECO:0000256" key="1">
    <source>
        <dbReference type="SAM" id="MobiDB-lite"/>
    </source>
</evidence>
<organism evidence="3 4">
    <name type="scientific">Streptomyces thermolineatus</name>
    <dbReference type="NCBI Taxonomy" id="44033"/>
    <lineage>
        <taxon>Bacteria</taxon>
        <taxon>Bacillati</taxon>
        <taxon>Actinomycetota</taxon>
        <taxon>Actinomycetes</taxon>
        <taxon>Kitasatosporales</taxon>
        <taxon>Streptomycetaceae</taxon>
        <taxon>Streptomyces</taxon>
    </lineage>
</organism>
<dbReference type="RefSeq" id="WP_344384840.1">
    <property type="nucleotide sequence ID" value="NZ_BAAATA010000030.1"/>
</dbReference>
<dbReference type="PANTHER" id="PTHR21666">
    <property type="entry name" value="PEPTIDASE-RELATED"/>
    <property type="match status" value="1"/>
</dbReference>
<name>A0ABP5ZTL3_9ACTN</name>
<evidence type="ECO:0000313" key="4">
    <source>
        <dbReference type="Proteomes" id="UP001501358"/>
    </source>
</evidence>
<dbReference type="InterPro" id="IPR016047">
    <property type="entry name" value="M23ase_b-sheet_dom"/>
</dbReference>
<keyword evidence="4" id="KW-1185">Reference proteome</keyword>
<feature type="compositionally biased region" description="Basic residues" evidence="1">
    <location>
        <begin position="143"/>
        <end position="154"/>
    </location>
</feature>
<feature type="domain" description="M23ase beta-sheet core" evidence="2">
    <location>
        <begin position="187"/>
        <end position="274"/>
    </location>
</feature>